<keyword evidence="1" id="KW-0472">Membrane</keyword>
<dbReference type="AlphaFoldDB" id="A0A450X544"/>
<dbReference type="EMBL" id="CAADFQ010000017">
    <property type="protein sequence ID" value="VFK30652.1"/>
    <property type="molecule type" value="Genomic_DNA"/>
</dbReference>
<reference evidence="2" key="1">
    <citation type="submission" date="2019-02" db="EMBL/GenBank/DDBJ databases">
        <authorList>
            <person name="Gruber-Vodicka R. H."/>
            <person name="Seah K. B. B."/>
        </authorList>
    </citation>
    <scope>NUCLEOTIDE SEQUENCE</scope>
    <source>
        <strain evidence="2">BECK_BZ197</strain>
        <strain evidence="4">BECK_BZ198</strain>
        <strain evidence="3">BECK_BZ199</strain>
    </source>
</reference>
<accession>A0A450X544</accession>
<evidence type="ECO:0000313" key="2">
    <source>
        <dbReference type="EMBL" id="VFK24388.1"/>
    </source>
</evidence>
<dbReference type="EMBL" id="CAADFO010000008">
    <property type="protein sequence ID" value="VFK24388.1"/>
    <property type="molecule type" value="Genomic_DNA"/>
</dbReference>
<protein>
    <submittedName>
        <fullName evidence="2">Uncharacterized protein</fullName>
    </submittedName>
</protein>
<proteinExistence type="predicted"/>
<evidence type="ECO:0000313" key="3">
    <source>
        <dbReference type="EMBL" id="VFK30652.1"/>
    </source>
</evidence>
<evidence type="ECO:0000256" key="1">
    <source>
        <dbReference type="SAM" id="Phobius"/>
    </source>
</evidence>
<name>A0A450X544_9GAMM</name>
<evidence type="ECO:0000313" key="4">
    <source>
        <dbReference type="EMBL" id="VFK75362.1"/>
    </source>
</evidence>
<feature type="transmembrane region" description="Helical" evidence="1">
    <location>
        <begin position="40"/>
        <end position="64"/>
    </location>
</feature>
<keyword evidence="1" id="KW-0812">Transmembrane</keyword>
<gene>
    <name evidence="2" type="ORF">BECKMB1821G_GA0114241_100829</name>
    <name evidence="4" type="ORF">BECKMB1821H_GA0114242_102037</name>
    <name evidence="3" type="ORF">BECKMB1821I_GA0114274_10175</name>
</gene>
<keyword evidence="1" id="KW-1133">Transmembrane helix</keyword>
<sequence>MSYGYSDEFVESAIKECRQKIEKEIIGGTIKKVGNPWRQFGINIAGGFVGALLFAMILAMFSFIGVNDISPVQTGKYFKVEIEKSKTEVMNNDQ</sequence>
<organism evidence="2">
    <name type="scientific">Candidatus Kentrum sp. MB</name>
    <dbReference type="NCBI Taxonomy" id="2138164"/>
    <lineage>
        <taxon>Bacteria</taxon>
        <taxon>Pseudomonadati</taxon>
        <taxon>Pseudomonadota</taxon>
        <taxon>Gammaproteobacteria</taxon>
        <taxon>Candidatus Kentrum</taxon>
    </lineage>
</organism>
<dbReference type="EMBL" id="CAADGH010000020">
    <property type="protein sequence ID" value="VFK75362.1"/>
    <property type="molecule type" value="Genomic_DNA"/>
</dbReference>